<accession>A0A835CAF6</accession>
<dbReference type="AlphaFoldDB" id="A0A835CAF6"/>
<sequence>MAICHRESHRIHDFYEVREVITKKLESRPTYEPDKCLKGIPKYFKENFDPP</sequence>
<evidence type="ECO:0000313" key="2">
    <source>
        <dbReference type="Proteomes" id="UP000634136"/>
    </source>
</evidence>
<organism evidence="1 2">
    <name type="scientific">Senna tora</name>
    <dbReference type="NCBI Taxonomy" id="362788"/>
    <lineage>
        <taxon>Eukaryota</taxon>
        <taxon>Viridiplantae</taxon>
        <taxon>Streptophyta</taxon>
        <taxon>Embryophyta</taxon>
        <taxon>Tracheophyta</taxon>
        <taxon>Spermatophyta</taxon>
        <taxon>Magnoliopsida</taxon>
        <taxon>eudicotyledons</taxon>
        <taxon>Gunneridae</taxon>
        <taxon>Pentapetalae</taxon>
        <taxon>rosids</taxon>
        <taxon>fabids</taxon>
        <taxon>Fabales</taxon>
        <taxon>Fabaceae</taxon>
        <taxon>Caesalpinioideae</taxon>
        <taxon>Cassia clade</taxon>
        <taxon>Senna</taxon>
    </lineage>
</organism>
<keyword evidence="2" id="KW-1185">Reference proteome</keyword>
<dbReference type="Proteomes" id="UP000634136">
    <property type="component" value="Unassembled WGS sequence"/>
</dbReference>
<proteinExistence type="predicted"/>
<dbReference type="EMBL" id="JAAIUW010000004">
    <property type="protein sequence ID" value="KAF7834826.1"/>
    <property type="molecule type" value="Genomic_DNA"/>
</dbReference>
<evidence type="ECO:0000313" key="1">
    <source>
        <dbReference type="EMBL" id="KAF7834826.1"/>
    </source>
</evidence>
<gene>
    <name evidence="1" type="ORF">G2W53_009685</name>
</gene>
<reference evidence="1" key="1">
    <citation type="submission" date="2020-09" db="EMBL/GenBank/DDBJ databases">
        <title>Genome-Enabled Discovery of Anthraquinone Biosynthesis in Senna tora.</title>
        <authorList>
            <person name="Kang S.-H."/>
            <person name="Pandey R.P."/>
            <person name="Lee C.-M."/>
            <person name="Sim J.-S."/>
            <person name="Jeong J.-T."/>
            <person name="Choi B.-S."/>
            <person name="Jung M."/>
            <person name="Ginzburg D."/>
            <person name="Zhao K."/>
            <person name="Won S.Y."/>
            <person name="Oh T.-J."/>
            <person name="Yu Y."/>
            <person name="Kim N.-H."/>
            <person name="Lee O.R."/>
            <person name="Lee T.-H."/>
            <person name="Bashyal P."/>
            <person name="Kim T.-S."/>
            <person name="Lee W.-H."/>
            <person name="Kawkins C."/>
            <person name="Kim C.-K."/>
            <person name="Kim J.S."/>
            <person name="Ahn B.O."/>
            <person name="Rhee S.Y."/>
            <person name="Sohng J.K."/>
        </authorList>
    </citation>
    <scope>NUCLEOTIDE SEQUENCE</scope>
    <source>
        <tissue evidence="1">Leaf</tissue>
    </source>
</reference>
<name>A0A835CAF6_9FABA</name>
<comment type="caution">
    <text evidence="1">The sequence shown here is derived from an EMBL/GenBank/DDBJ whole genome shotgun (WGS) entry which is preliminary data.</text>
</comment>
<protein>
    <submittedName>
        <fullName evidence="1">Uncharacterized protein</fullName>
    </submittedName>
</protein>